<dbReference type="InterPro" id="IPR040758">
    <property type="entry name" value="PrmC_N"/>
</dbReference>
<dbReference type="EMBL" id="ACIP02000002">
    <property type="protein sequence ID" value="EEP28153.1"/>
    <property type="molecule type" value="Genomic_DNA"/>
</dbReference>
<keyword evidence="1 5" id="KW-0489">Methyltransferase</keyword>
<dbReference type="InterPro" id="IPR050320">
    <property type="entry name" value="N5-glutamine_MTase"/>
</dbReference>
<gene>
    <name evidence="5 8" type="primary">prmC</name>
    <name evidence="8" type="ORF">GCWU000342_00961</name>
</gene>
<dbReference type="Gene3D" id="1.10.8.10">
    <property type="entry name" value="DNA helicase RuvA subunit, C-terminal domain"/>
    <property type="match status" value="1"/>
</dbReference>
<dbReference type="GO" id="GO:0102559">
    <property type="term" value="F:peptide chain release factor N(5)-glutamine methyltransferase activity"/>
    <property type="evidence" value="ECO:0007669"/>
    <property type="project" value="UniProtKB-EC"/>
</dbReference>
<protein>
    <recommendedName>
        <fullName evidence="5">Release factor glutamine methyltransferase</fullName>
        <shortName evidence="5">RF MTase</shortName>
        <ecNumber evidence="5">2.1.1.297</ecNumber>
    </recommendedName>
    <alternativeName>
        <fullName evidence="5">N5-glutamine methyltransferase PrmC</fullName>
    </alternativeName>
    <alternativeName>
        <fullName evidence="5">Protein-(glutamine-N5) MTase PrmC</fullName>
    </alternativeName>
    <alternativeName>
        <fullName evidence="5">Protein-glutamine N-methyltransferase PrmC</fullName>
    </alternativeName>
</protein>
<dbReference type="InterPro" id="IPR004556">
    <property type="entry name" value="HemK-like"/>
</dbReference>
<evidence type="ECO:0000256" key="2">
    <source>
        <dbReference type="ARBA" id="ARBA00022679"/>
    </source>
</evidence>
<feature type="domain" description="Methyltransferase small" evidence="6">
    <location>
        <begin position="112"/>
        <end position="192"/>
    </location>
</feature>
<dbReference type="InterPro" id="IPR007848">
    <property type="entry name" value="Small_mtfrase_dom"/>
</dbReference>
<dbReference type="CDD" id="cd02440">
    <property type="entry name" value="AdoMet_MTases"/>
    <property type="match status" value="1"/>
</dbReference>
<dbReference type="Proteomes" id="UP000003494">
    <property type="component" value="Unassembled WGS sequence"/>
</dbReference>
<dbReference type="NCBIfam" id="TIGR03534">
    <property type="entry name" value="RF_mod_PrmC"/>
    <property type="match status" value="1"/>
</dbReference>
<comment type="catalytic activity">
    <reaction evidence="4 5">
        <text>L-glutaminyl-[peptide chain release factor] + S-adenosyl-L-methionine = N(5)-methyl-L-glutaminyl-[peptide chain release factor] + S-adenosyl-L-homocysteine + H(+)</text>
        <dbReference type="Rhea" id="RHEA:42896"/>
        <dbReference type="Rhea" id="RHEA-COMP:10271"/>
        <dbReference type="Rhea" id="RHEA-COMP:10272"/>
        <dbReference type="ChEBI" id="CHEBI:15378"/>
        <dbReference type="ChEBI" id="CHEBI:30011"/>
        <dbReference type="ChEBI" id="CHEBI:57856"/>
        <dbReference type="ChEBI" id="CHEBI:59789"/>
        <dbReference type="ChEBI" id="CHEBI:61891"/>
        <dbReference type="EC" id="2.1.1.297"/>
    </reaction>
</comment>
<dbReference type="NCBIfam" id="TIGR00536">
    <property type="entry name" value="hemK_fam"/>
    <property type="match status" value="1"/>
</dbReference>
<evidence type="ECO:0000256" key="4">
    <source>
        <dbReference type="ARBA" id="ARBA00048391"/>
    </source>
</evidence>
<dbReference type="HOGENOM" id="CLU_018398_3_1_9"/>
<dbReference type="eggNOG" id="COG2890">
    <property type="taxonomic scope" value="Bacteria"/>
</dbReference>
<dbReference type="Pfam" id="PF17827">
    <property type="entry name" value="PrmC_N"/>
    <property type="match status" value="1"/>
</dbReference>
<dbReference type="Gene3D" id="3.40.50.150">
    <property type="entry name" value="Vaccinia Virus protein VP39"/>
    <property type="match status" value="1"/>
</dbReference>
<dbReference type="InterPro" id="IPR019874">
    <property type="entry name" value="RF_methyltr_PrmC"/>
</dbReference>
<comment type="similarity">
    <text evidence="5">Belongs to the protein N5-glutamine methyltransferase family. PrmC subfamily.</text>
</comment>
<reference evidence="8" key="1">
    <citation type="submission" date="2009-04" db="EMBL/GenBank/DDBJ databases">
        <authorList>
            <person name="Weinstock G."/>
            <person name="Sodergren E."/>
            <person name="Clifton S."/>
            <person name="Fulton L."/>
            <person name="Fulton B."/>
            <person name="Courtney L."/>
            <person name="Fronick C."/>
            <person name="Harrison M."/>
            <person name="Strong C."/>
            <person name="Farmer C."/>
            <person name="Delahaunty K."/>
            <person name="Markovic C."/>
            <person name="Hall O."/>
            <person name="Minx P."/>
            <person name="Tomlinson C."/>
            <person name="Mitreva M."/>
            <person name="Nelson J."/>
            <person name="Hou S."/>
            <person name="Wollam A."/>
            <person name="Pepin K.H."/>
            <person name="Johnson M."/>
            <person name="Bhonagiri V."/>
            <person name="Nash W.E."/>
            <person name="Warren W."/>
            <person name="Chinwalla A."/>
            <person name="Mardis E.R."/>
            <person name="Wilson R.K."/>
        </authorList>
    </citation>
    <scope>NUCLEOTIDE SEQUENCE [LARGE SCALE GENOMIC DNA]</scope>
    <source>
        <strain evidence="8">DSM 14600</strain>
    </source>
</reference>
<feature type="binding site" evidence="5">
    <location>
        <position position="188"/>
    </location>
    <ligand>
        <name>S-adenosyl-L-methionine</name>
        <dbReference type="ChEBI" id="CHEBI:59789"/>
    </ligand>
</feature>
<evidence type="ECO:0000259" key="6">
    <source>
        <dbReference type="Pfam" id="PF05175"/>
    </source>
</evidence>
<dbReference type="PANTHER" id="PTHR18895:SF74">
    <property type="entry name" value="MTRF1L RELEASE FACTOR GLUTAMINE METHYLTRANSFERASE"/>
    <property type="match status" value="1"/>
</dbReference>
<evidence type="ECO:0000259" key="7">
    <source>
        <dbReference type="Pfam" id="PF17827"/>
    </source>
</evidence>
<dbReference type="PANTHER" id="PTHR18895">
    <property type="entry name" value="HEMK METHYLTRANSFERASE"/>
    <property type="match status" value="1"/>
</dbReference>
<evidence type="ECO:0000256" key="5">
    <source>
        <dbReference type="HAMAP-Rule" id="MF_02126"/>
    </source>
</evidence>
<organism evidence="8 9">
    <name type="scientific">Shuttleworthella satelles DSM 14600</name>
    <dbReference type="NCBI Taxonomy" id="626523"/>
    <lineage>
        <taxon>Bacteria</taxon>
        <taxon>Bacillati</taxon>
        <taxon>Bacillota</taxon>
        <taxon>Clostridia</taxon>
        <taxon>Lachnospirales</taxon>
        <taxon>Lachnospiraceae</taxon>
        <taxon>Shuttleworthella</taxon>
    </lineage>
</organism>
<accession>C4GAL0</accession>
<dbReference type="STRING" id="626523.GCWU000342_00961"/>
<comment type="caution">
    <text evidence="5">Lacks conserved residue(s) required for the propagation of feature annotation.</text>
</comment>
<dbReference type="Pfam" id="PF05175">
    <property type="entry name" value="MTS"/>
    <property type="match status" value="1"/>
</dbReference>
<name>C4GAL0_9FIRM</name>
<evidence type="ECO:0000313" key="9">
    <source>
        <dbReference type="Proteomes" id="UP000003494"/>
    </source>
</evidence>
<evidence type="ECO:0000256" key="1">
    <source>
        <dbReference type="ARBA" id="ARBA00022603"/>
    </source>
</evidence>
<sequence>MQTAQVPDFALDAGYLLEFASGRRHVDLILSDGEQMPDALLGKYRSCIERRAQRIPLQQITGSQAFMGLDFMVNEHVLCPRQDTETLVEEGLTILASLQSGSVKNRQANADREIRLLDLCTGSGCILISLLALARGQETPIHGLAADLSPEALAVARENAKRNGVSAAFVLSDLFAEIEGSFDLITANPPYIPSGQLEDLMPEVRDHEPRMALDGDEDGLAFYRRIAGQAPDYLREGGWLLMEIAFDQGQAVRQMLADGPFEEIEIIQDLSGRDRVLKGRMIHV</sequence>
<proteinExistence type="inferred from homology"/>
<dbReference type="AlphaFoldDB" id="C4GAL0"/>
<dbReference type="GO" id="GO:0032259">
    <property type="term" value="P:methylation"/>
    <property type="evidence" value="ECO:0007669"/>
    <property type="project" value="UniProtKB-KW"/>
</dbReference>
<dbReference type="SUPFAM" id="SSF53335">
    <property type="entry name" value="S-adenosyl-L-methionine-dependent methyltransferases"/>
    <property type="match status" value="1"/>
</dbReference>
<keyword evidence="3 5" id="KW-0949">S-adenosyl-L-methionine</keyword>
<feature type="binding site" evidence="5">
    <location>
        <begin position="188"/>
        <end position="191"/>
    </location>
    <ligand>
        <name>substrate</name>
    </ligand>
</feature>
<comment type="caution">
    <text evidence="8">The sequence shown here is derived from an EMBL/GenBank/DDBJ whole genome shotgun (WGS) entry which is preliminary data.</text>
</comment>
<evidence type="ECO:0000256" key="3">
    <source>
        <dbReference type="ARBA" id="ARBA00022691"/>
    </source>
</evidence>
<dbReference type="InterPro" id="IPR029063">
    <property type="entry name" value="SAM-dependent_MTases_sf"/>
</dbReference>
<dbReference type="EC" id="2.1.1.297" evidence="5"/>
<comment type="function">
    <text evidence="5">Methylates the class 1 translation termination release factors RF1/PrfA and RF2/PrfB on the glutamine residue of the universally conserved GGQ motif.</text>
</comment>
<dbReference type="HAMAP" id="MF_02126">
    <property type="entry name" value="RF_methyltr_PrmC"/>
    <property type="match status" value="1"/>
</dbReference>
<keyword evidence="9" id="KW-1185">Reference proteome</keyword>
<keyword evidence="2 5" id="KW-0808">Transferase</keyword>
<feature type="domain" description="Release factor glutamine methyltransferase N-terminal" evidence="7">
    <location>
        <begin position="3"/>
        <end position="62"/>
    </location>
</feature>
<feature type="binding site" evidence="5">
    <location>
        <position position="147"/>
    </location>
    <ligand>
        <name>S-adenosyl-L-methionine</name>
        <dbReference type="ChEBI" id="CHEBI:59789"/>
    </ligand>
</feature>
<evidence type="ECO:0000313" key="8">
    <source>
        <dbReference type="EMBL" id="EEP28153.1"/>
    </source>
</evidence>